<dbReference type="STRING" id="180332.GCA_000797495_04250"/>
<feature type="signal peptide" evidence="2">
    <location>
        <begin position="1"/>
        <end position="22"/>
    </location>
</feature>
<dbReference type="Pfam" id="PF12010">
    <property type="entry name" value="DUF3502"/>
    <property type="match status" value="1"/>
</dbReference>
<name>A0A4U8QCX5_9FIRM</name>
<protein>
    <submittedName>
        <fullName evidence="4">Lipoprotein LplA</fullName>
    </submittedName>
</protein>
<gene>
    <name evidence="4" type="primary">lipO_5</name>
    <name evidence="4" type="ORF">DSM106044_00979</name>
</gene>
<evidence type="ECO:0000313" key="5">
    <source>
        <dbReference type="Proteomes" id="UP000306509"/>
    </source>
</evidence>
<dbReference type="RefSeq" id="WP_138001899.1">
    <property type="nucleotide sequence ID" value="NZ_QGQD01000022.1"/>
</dbReference>
<dbReference type="EMBL" id="QGQD01000022">
    <property type="protein sequence ID" value="TLD02173.1"/>
    <property type="molecule type" value="Genomic_DNA"/>
</dbReference>
<dbReference type="InterPro" id="IPR050490">
    <property type="entry name" value="Bact_solute-bd_prot1"/>
</dbReference>
<dbReference type="SUPFAM" id="SSF53850">
    <property type="entry name" value="Periplasmic binding protein-like II"/>
    <property type="match status" value="1"/>
</dbReference>
<comment type="caution">
    <text evidence="4">The sequence shown here is derived from an EMBL/GenBank/DDBJ whole genome shotgun (WGS) entry which is preliminary data.</text>
</comment>
<accession>A0A4U8QCX5</accession>
<evidence type="ECO:0000259" key="3">
    <source>
        <dbReference type="Pfam" id="PF12010"/>
    </source>
</evidence>
<sequence length="509" mass="56144" precursor="true">MKFKKVMAGVLCTALAAGMISGCGGNTEGSSSGNGKESTAAAADSKSEETYKVTMAYIGDAYEEAEPAVLEKVNEILKKDINMELDLVPCSWGTYTNELSLMLSGDEALDIVPIIVTNAAGYVSNGQVLDLTDYIEKYGTNMKKYVDADFLKSPRIGDFTYGVTTMREQITWEGIMMRTDLLEESGFKAEDIKSVDDLDKIFAAVKEKHPDMTMLASTQAGTPLFRWETADFLTDGFGTLMDKGQSTDVVNLYETEEFKTFAKKLYDWNQAGYISKDGATTTEILVNQVKAGTAFSYFTPLKAGAEEQDELSTGYDLSSASLFGDPYITSYSVNFNTWGIARNSKNPDKAFQCLDYIYGSPEIMNLLNWGIEGEHYQFVDKEKGIITYPEGVDASNKKYGLNIGWELPNQTIAYVWEGEDPSKWDTQNELIQKASRSKALGFTYDSTNVAGELTALTNAKNQFYDAIGTGSLEPEAAIGQYNDALYKAGLQTVIDEKQKQLDEWLAAQK</sequence>
<dbReference type="PANTHER" id="PTHR43649:SF33">
    <property type="entry name" value="POLYGALACTURONAN_RHAMNOGALACTURONAN-BINDING PROTEIN YTCQ"/>
    <property type="match status" value="1"/>
</dbReference>
<dbReference type="Proteomes" id="UP000306509">
    <property type="component" value="Unassembled WGS sequence"/>
</dbReference>
<keyword evidence="1 2" id="KW-0732">Signal</keyword>
<dbReference type="PANTHER" id="PTHR43649">
    <property type="entry name" value="ARABINOSE-BINDING PROTEIN-RELATED"/>
    <property type="match status" value="1"/>
</dbReference>
<dbReference type="Gene3D" id="3.40.190.10">
    <property type="entry name" value="Periplasmic binding protein-like II"/>
    <property type="match status" value="2"/>
</dbReference>
<evidence type="ECO:0000313" key="4">
    <source>
        <dbReference type="EMBL" id="TLD02173.1"/>
    </source>
</evidence>
<organism evidence="4 5">
    <name type="scientific">Robinsoniella peoriensis</name>
    <dbReference type="NCBI Taxonomy" id="180332"/>
    <lineage>
        <taxon>Bacteria</taxon>
        <taxon>Bacillati</taxon>
        <taxon>Bacillota</taxon>
        <taxon>Clostridia</taxon>
        <taxon>Lachnospirales</taxon>
        <taxon>Lachnospiraceae</taxon>
        <taxon>Robinsoniella</taxon>
    </lineage>
</organism>
<keyword evidence="4" id="KW-0449">Lipoprotein</keyword>
<reference evidence="4 5" key="1">
    <citation type="journal article" date="2019" name="Anaerobe">
        <title>Detection of Robinsoniella peoriensis in multiple bone samples of a trauma patient.</title>
        <authorList>
            <person name="Schrottner P."/>
            <person name="Hartwich K."/>
            <person name="Bunk B."/>
            <person name="Schober I."/>
            <person name="Helbig S."/>
            <person name="Rudolph W.W."/>
            <person name="Gunzer F."/>
        </authorList>
    </citation>
    <scope>NUCLEOTIDE SEQUENCE [LARGE SCALE GENOMIC DNA]</scope>
    <source>
        <strain evidence="4 5">DSM 106044</strain>
    </source>
</reference>
<feature type="chain" id="PRO_5038991212" evidence="2">
    <location>
        <begin position="23"/>
        <end position="509"/>
    </location>
</feature>
<feature type="domain" description="DUF3502" evidence="3">
    <location>
        <begin position="439"/>
        <end position="506"/>
    </location>
</feature>
<dbReference type="PROSITE" id="PS51257">
    <property type="entry name" value="PROKAR_LIPOPROTEIN"/>
    <property type="match status" value="1"/>
</dbReference>
<evidence type="ECO:0000256" key="1">
    <source>
        <dbReference type="ARBA" id="ARBA00022729"/>
    </source>
</evidence>
<dbReference type="InterPro" id="IPR022627">
    <property type="entry name" value="DUF3502"/>
</dbReference>
<evidence type="ECO:0000256" key="2">
    <source>
        <dbReference type="SAM" id="SignalP"/>
    </source>
</evidence>
<keyword evidence="5" id="KW-1185">Reference proteome</keyword>
<dbReference type="AlphaFoldDB" id="A0A4U8QCX5"/>
<proteinExistence type="predicted"/>